<feature type="region of interest" description="Disordered" evidence="1">
    <location>
        <begin position="105"/>
        <end position="152"/>
    </location>
</feature>
<reference evidence="2 3" key="1">
    <citation type="submission" date="2014-11" db="EMBL/GenBank/DDBJ databases">
        <title>Symbiosis island explosion on the genome of extra-slow-growing strains of soybean bradyrhizobia with massive insertion sequences.</title>
        <authorList>
            <person name="Iida T."/>
            <person name="Minamisawa K."/>
        </authorList>
    </citation>
    <scope>NUCLEOTIDE SEQUENCE [LARGE SCALE GENOMIC DNA]</scope>
    <source>
        <strain evidence="2 3">NK6</strain>
    </source>
</reference>
<gene>
    <name evidence="2" type="ORF">NK6_1017</name>
</gene>
<accession>A0A0E4BK55</accession>
<proteinExistence type="predicted"/>
<sequence length="152" mass="16362">MSPENQFAPFNRIAGGKSIGPNRPIAEYLAGIKKFARRNVMAALPIVRPALLIFGRAHRHVSRDDEIMSHSRSVVTGETTMQKTFAILGATLIAAATIQTAAASDRHHARKAQPAPITQSVRDSNAALWPPQPTAPDWSRYANGAMSAPAGR</sequence>
<dbReference type="EMBL" id="AP014685">
    <property type="protein sequence ID" value="BAR54202.1"/>
    <property type="molecule type" value="Genomic_DNA"/>
</dbReference>
<evidence type="ECO:0000256" key="1">
    <source>
        <dbReference type="SAM" id="MobiDB-lite"/>
    </source>
</evidence>
<protein>
    <submittedName>
        <fullName evidence="2">Uncharacterized protein</fullName>
    </submittedName>
</protein>
<organism evidence="2 3">
    <name type="scientific">Bradyrhizobium diazoefficiens</name>
    <dbReference type="NCBI Taxonomy" id="1355477"/>
    <lineage>
        <taxon>Bacteria</taxon>
        <taxon>Pseudomonadati</taxon>
        <taxon>Pseudomonadota</taxon>
        <taxon>Alphaproteobacteria</taxon>
        <taxon>Hyphomicrobiales</taxon>
        <taxon>Nitrobacteraceae</taxon>
        <taxon>Bradyrhizobium</taxon>
    </lineage>
</organism>
<dbReference type="AlphaFoldDB" id="A0A0E4BK55"/>
<dbReference type="RefSeq" id="WP_249163045.1">
    <property type="nucleotide sequence ID" value="NZ_JAFCKD010000046.1"/>
</dbReference>
<evidence type="ECO:0000313" key="3">
    <source>
        <dbReference type="Proteomes" id="UP000063308"/>
    </source>
</evidence>
<evidence type="ECO:0000313" key="2">
    <source>
        <dbReference type="EMBL" id="BAR54202.1"/>
    </source>
</evidence>
<name>A0A0E4BK55_9BRAD</name>
<dbReference type="Proteomes" id="UP000063308">
    <property type="component" value="Chromosome"/>
</dbReference>